<dbReference type="GeneID" id="70219585"/>
<keyword evidence="1" id="KW-1133">Transmembrane helix</keyword>
<keyword evidence="1" id="KW-0812">Transmembrane</keyword>
<gene>
    <name evidence="2" type="ORF">BKA55DRAFT_534809</name>
</gene>
<sequence length="168" mass="18717">MSRISGGNVYGPFGVTVFPRSGFGDRTGGTAIGWPAKGGYLTHSCSLVELEFLGLDRFQRTNMSHDPEKEEAHCAKMRLLGAKWYRNPYQELLDETAEKDIDSPRLFVGVTADGGVWVIYTTLLGSRREGLGRLKFPQRVFMIDPLLSTQILMLWLAIPSIAYITTIS</sequence>
<organism evidence="2 3">
    <name type="scientific">Fusarium redolens</name>
    <dbReference type="NCBI Taxonomy" id="48865"/>
    <lineage>
        <taxon>Eukaryota</taxon>
        <taxon>Fungi</taxon>
        <taxon>Dikarya</taxon>
        <taxon>Ascomycota</taxon>
        <taxon>Pezizomycotina</taxon>
        <taxon>Sordariomycetes</taxon>
        <taxon>Hypocreomycetidae</taxon>
        <taxon>Hypocreales</taxon>
        <taxon>Nectriaceae</taxon>
        <taxon>Fusarium</taxon>
        <taxon>Fusarium redolens species complex</taxon>
    </lineage>
</organism>
<keyword evidence="3" id="KW-1185">Reference proteome</keyword>
<evidence type="ECO:0000313" key="2">
    <source>
        <dbReference type="EMBL" id="KAH7264847.1"/>
    </source>
</evidence>
<accession>A0A9P9HXP4</accession>
<evidence type="ECO:0000256" key="1">
    <source>
        <dbReference type="SAM" id="Phobius"/>
    </source>
</evidence>
<reference evidence="2" key="1">
    <citation type="journal article" date="2021" name="Nat. Commun.">
        <title>Genetic determinants of endophytism in the Arabidopsis root mycobiome.</title>
        <authorList>
            <person name="Mesny F."/>
            <person name="Miyauchi S."/>
            <person name="Thiergart T."/>
            <person name="Pickel B."/>
            <person name="Atanasova L."/>
            <person name="Karlsson M."/>
            <person name="Huettel B."/>
            <person name="Barry K.W."/>
            <person name="Haridas S."/>
            <person name="Chen C."/>
            <person name="Bauer D."/>
            <person name="Andreopoulos W."/>
            <person name="Pangilinan J."/>
            <person name="LaButti K."/>
            <person name="Riley R."/>
            <person name="Lipzen A."/>
            <person name="Clum A."/>
            <person name="Drula E."/>
            <person name="Henrissat B."/>
            <person name="Kohler A."/>
            <person name="Grigoriev I.V."/>
            <person name="Martin F.M."/>
            <person name="Hacquard S."/>
        </authorList>
    </citation>
    <scope>NUCLEOTIDE SEQUENCE</scope>
    <source>
        <strain evidence="2">MPI-CAGE-AT-0023</strain>
    </source>
</reference>
<keyword evidence="1" id="KW-0472">Membrane</keyword>
<dbReference type="EMBL" id="JAGMUX010000003">
    <property type="protein sequence ID" value="KAH7264847.1"/>
    <property type="molecule type" value="Genomic_DNA"/>
</dbReference>
<dbReference type="AlphaFoldDB" id="A0A9P9HXP4"/>
<proteinExistence type="predicted"/>
<protein>
    <submittedName>
        <fullName evidence="2">Uncharacterized protein</fullName>
    </submittedName>
</protein>
<name>A0A9P9HXP4_FUSRE</name>
<dbReference type="Proteomes" id="UP000720189">
    <property type="component" value="Unassembled WGS sequence"/>
</dbReference>
<dbReference type="RefSeq" id="XP_046053582.1">
    <property type="nucleotide sequence ID" value="XM_046189631.1"/>
</dbReference>
<comment type="caution">
    <text evidence="2">The sequence shown here is derived from an EMBL/GenBank/DDBJ whole genome shotgun (WGS) entry which is preliminary data.</text>
</comment>
<feature type="transmembrane region" description="Helical" evidence="1">
    <location>
        <begin position="146"/>
        <end position="165"/>
    </location>
</feature>
<dbReference type="OrthoDB" id="4487429at2759"/>
<evidence type="ECO:0000313" key="3">
    <source>
        <dbReference type="Proteomes" id="UP000720189"/>
    </source>
</evidence>